<name>A0A973A9F7_9GAMM</name>
<keyword evidence="1" id="KW-0812">Transmembrane</keyword>
<evidence type="ECO:0000256" key="1">
    <source>
        <dbReference type="SAM" id="Phobius"/>
    </source>
</evidence>
<keyword evidence="1" id="KW-0472">Membrane</keyword>
<comment type="caution">
    <text evidence="2">The sequence shown here is derived from an EMBL/GenBank/DDBJ whole genome shotgun (WGS) entry which is preliminary data.</text>
</comment>
<proteinExistence type="predicted"/>
<dbReference type="Proteomes" id="UP000754644">
    <property type="component" value="Unassembled WGS sequence"/>
</dbReference>
<feature type="transmembrane region" description="Helical" evidence="1">
    <location>
        <begin position="39"/>
        <end position="58"/>
    </location>
</feature>
<dbReference type="EMBL" id="JABMOJ010000183">
    <property type="protein sequence ID" value="NQV64711.1"/>
    <property type="molecule type" value="Genomic_DNA"/>
</dbReference>
<sequence>MPLLLLSVILSMLLGGVIWLVIGSRLPIGSTEKFPALNNIAYYALMVFLPIFLTIFYTF</sequence>
<accession>A0A973A9F7</accession>
<reference evidence="2" key="1">
    <citation type="submission" date="2020-05" db="EMBL/GenBank/DDBJ databases">
        <title>Sulfur intermediates as new biogeochemical hubs in an aquatic model microbial ecosystem.</title>
        <authorList>
            <person name="Vigneron A."/>
        </authorList>
    </citation>
    <scope>NUCLEOTIDE SEQUENCE</scope>
    <source>
        <strain evidence="2">Bin.250</strain>
    </source>
</reference>
<organism evidence="2 3">
    <name type="scientific">SAR86 cluster bacterium</name>
    <dbReference type="NCBI Taxonomy" id="2030880"/>
    <lineage>
        <taxon>Bacteria</taxon>
        <taxon>Pseudomonadati</taxon>
        <taxon>Pseudomonadota</taxon>
        <taxon>Gammaproteobacteria</taxon>
        <taxon>SAR86 cluster</taxon>
    </lineage>
</organism>
<keyword evidence="1" id="KW-1133">Transmembrane helix</keyword>
<protein>
    <submittedName>
        <fullName evidence="2">Uncharacterized protein</fullName>
    </submittedName>
</protein>
<gene>
    <name evidence="2" type="ORF">HQ497_05030</name>
</gene>
<dbReference type="AlphaFoldDB" id="A0A973A9F7"/>
<evidence type="ECO:0000313" key="2">
    <source>
        <dbReference type="EMBL" id="NQV64711.1"/>
    </source>
</evidence>
<evidence type="ECO:0000313" key="3">
    <source>
        <dbReference type="Proteomes" id="UP000754644"/>
    </source>
</evidence>